<dbReference type="PANTHER" id="PTHR30290">
    <property type="entry name" value="PERIPLASMIC BINDING COMPONENT OF ABC TRANSPORTER"/>
    <property type="match status" value="1"/>
</dbReference>
<evidence type="ECO:0000313" key="4">
    <source>
        <dbReference type="Proteomes" id="UP000226079"/>
    </source>
</evidence>
<keyword evidence="1" id="KW-0732">Signal</keyword>
<dbReference type="Pfam" id="PF00496">
    <property type="entry name" value="SBP_bac_5"/>
    <property type="match status" value="1"/>
</dbReference>
<dbReference type="GO" id="GO:0043190">
    <property type="term" value="C:ATP-binding cassette (ABC) transporter complex"/>
    <property type="evidence" value="ECO:0007669"/>
    <property type="project" value="InterPro"/>
</dbReference>
<organism evidence="3 4">
    <name type="scientific">Propionicimonas paludicola</name>
    <dbReference type="NCBI Taxonomy" id="185243"/>
    <lineage>
        <taxon>Bacteria</taxon>
        <taxon>Bacillati</taxon>
        <taxon>Actinomycetota</taxon>
        <taxon>Actinomycetes</taxon>
        <taxon>Propionibacteriales</taxon>
        <taxon>Nocardioidaceae</taxon>
        <taxon>Propionicimonas</taxon>
    </lineage>
</organism>
<dbReference type="AlphaFoldDB" id="A0A2A9CSU9"/>
<dbReference type="SUPFAM" id="SSF53850">
    <property type="entry name" value="Periplasmic binding protein-like II"/>
    <property type="match status" value="1"/>
</dbReference>
<feature type="signal peptide" evidence="1">
    <location>
        <begin position="1"/>
        <end position="23"/>
    </location>
</feature>
<dbReference type="CDD" id="cd08501">
    <property type="entry name" value="PBP2_Lpqw"/>
    <property type="match status" value="1"/>
</dbReference>
<dbReference type="PROSITE" id="PS51257">
    <property type="entry name" value="PROKAR_LIPOPROTEIN"/>
    <property type="match status" value="1"/>
</dbReference>
<dbReference type="GO" id="GO:1904680">
    <property type="term" value="F:peptide transmembrane transporter activity"/>
    <property type="evidence" value="ECO:0007669"/>
    <property type="project" value="TreeGrafter"/>
</dbReference>
<protein>
    <submittedName>
        <fullName evidence="3">Peptide/nickel transport system substrate-binding protein</fullName>
    </submittedName>
</protein>
<feature type="domain" description="Solute-binding protein family 5" evidence="2">
    <location>
        <begin position="116"/>
        <end position="475"/>
    </location>
</feature>
<dbReference type="GO" id="GO:0015833">
    <property type="term" value="P:peptide transport"/>
    <property type="evidence" value="ECO:0007669"/>
    <property type="project" value="TreeGrafter"/>
</dbReference>
<dbReference type="GO" id="GO:0042597">
    <property type="term" value="C:periplasmic space"/>
    <property type="evidence" value="ECO:0007669"/>
    <property type="project" value="UniProtKB-ARBA"/>
</dbReference>
<dbReference type="InterPro" id="IPR030678">
    <property type="entry name" value="Peptide/Ni-bd"/>
</dbReference>
<dbReference type="PANTHER" id="PTHR30290:SF65">
    <property type="entry name" value="MONOACYL PHOSPHATIDYLINOSITOL TETRAMANNOSIDE-BINDING PROTEIN LPQW-RELATED"/>
    <property type="match status" value="1"/>
</dbReference>
<evidence type="ECO:0000313" key="3">
    <source>
        <dbReference type="EMBL" id="PFG17251.1"/>
    </source>
</evidence>
<dbReference type="Proteomes" id="UP000226079">
    <property type="component" value="Unassembled WGS sequence"/>
</dbReference>
<comment type="caution">
    <text evidence="3">The sequence shown here is derived from an EMBL/GenBank/DDBJ whole genome shotgun (WGS) entry which is preliminary data.</text>
</comment>
<reference evidence="3 4" key="1">
    <citation type="submission" date="2017-10" db="EMBL/GenBank/DDBJ databases">
        <title>Sequencing the genomes of 1000 actinobacteria strains.</title>
        <authorList>
            <person name="Klenk H.-P."/>
        </authorList>
    </citation>
    <scope>NUCLEOTIDE SEQUENCE [LARGE SCALE GENOMIC DNA]</scope>
    <source>
        <strain evidence="3 4">DSM 15597</strain>
    </source>
</reference>
<sequence>MKASRILVPAVAAALALTLAACGGPSTTAKPSAGGSASGSASAPAKAAWDINETAYDQLSAGGEFVGSISYPIATWNVNSVDGNDQELLTLESPISPTYYDFKGDGEAVINNDYLLEAKTEVKPNLVVTLELNPKAVWNDGKVIGADDWIATWKALNGSNKDFRVASTDGWSEVTKVEAGKDQQEVIITFKSTYPDWTSIVSGGPIRAEGAATPKAFNDGWKDYVDSYFTGPFKVENWDKTSGTVVMVPNDKWWGKKPLLTKLTWKQIKAEALAAAFANHEVDYYDIGADADGYAQAKGAQDSVVRIAAGPNYRHFTFNAKSPVLADVNVRQALFQGIDRTIIAQSDLAGLPGDKVPLNNNLYVSNQVGYVDEAKATGLDYNPDQAKAKLDAAGWALNSSTGFREKDGKELDVTFAVLGGVKASENEGLQAQKSLKAIGVNLKLKTVDVQKDWPGVLTKHDFDIIAFSWIGTPYPLLNIGQIYGGTEKDGKFVPNDSNFAQLKIDKVQELKPQIDTEMDPAKRTELGNQVAQAIWEAGHTLPLYQRPMLVGVRAKLANIGALGMARVPKWELVGYVK</sequence>
<dbReference type="EMBL" id="PDJC01000001">
    <property type="protein sequence ID" value="PFG17251.1"/>
    <property type="molecule type" value="Genomic_DNA"/>
</dbReference>
<name>A0A2A9CSU9_9ACTN</name>
<dbReference type="InterPro" id="IPR039424">
    <property type="entry name" value="SBP_5"/>
</dbReference>
<dbReference type="Gene3D" id="3.10.105.10">
    <property type="entry name" value="Dipeptide-binding Protein, Domain 3"/>
    <property type="match status" value="1"/>
</dbReference>
<evidence type="ECO:0000259" key="2">
    <source>
        <dbReference type="Pfam" id="PF00496"/>
    </source>
</evidence>
<keyword evidence="4" id="KW-1185">Reference proteome</keyword>
<proteinExistence type="predicted"/>
<gene>
    <name evidence="3" type="ORF">ATK74_1817</name>
</gene>
<dbReference type="InterPro" id="IPR000914">
    <property type="entry name" value="SBP_5_dom"/>
</dbReference>
<accession>A0A2A9CSU9</accession>
<dbReference type="Gene3D" id="3.40.190.10">
    <property type="entry name" value="Periplasmic binding protein-like II"/>
    <property type="match status" value="1"/>
</dbReference>
<evidence type="ECO:0000256" key="1">
    <source>
        <dbReference type="SAM" id="SignalP"/>
    </source>
</evidence>
<dbReference type="PIRSF" id="PIRSF002741">
    <property type="entry name" value="MppA"/>
    <property type="match status" value="1"/>
</dbReference>
<feature type="chain" id="PRO_5039310120" evidence="1">
    <location>
        <begin position="24"/>
        <end position="577"/>
    </location>
</feature>